<feature type="region of interest" description="Disordered" evidence="1">
    <location>
        <begin position="1"/>
        <end position="40"/>
    </location>
</feature>
<dbReference type="EMBL" id="BKCJ010244063">
    <property type="protein sequence ID" value="GEZ13126.1"/>
    <property type="molecule type" value="Genomic_DNA"/>
</dbReference>
<accession>A0A699I3H7</accession>
<sequence length="282" mass="32137">PVTQHYLPKRRESVFTKPDHMITSSESRNSSKNMPRFSSNDMVHNHYLDEARKKTQERDMNSKTSEVNSCAKIQSHRTRNSNKRVEQKSHTQKPGRQIFTGHRFSPNNTSIMYEKASPRSDLREQQSDRWKYAVSLVLITYQEEKQNSKTLLLEGFEGLEVLALSHTYYLDLFSVLLDVVNFPHLAKILPVGIHLRQVLGTKFSTLEALKGLILNIPGAIILSLFTTDDSQEEGVEFEVTGFDKAFDSPTVGKTLDLGRGVIEYSLDPEEEGGFPKIECFLN</sequence>
<feature type="non-terminal residue" evidence="2">
    <location>
        <position position="1"/>
    </location>
</feature>
<dbReference type="AlphaFoldDB" id="A0A699I3H7"/>
<evidence type="ECO:0000313" key="2">
    <source>
        <dbReference type="EMBL" id="GEZ13126.1"/>
    </source>
</evidence>
<feature type="compositionally biased region" description="Polar residues" evidence="1">
    <location>
        <begin position="22"/>
        <end position="40"/>
    </location>
</feature>
<reference evidence="2" key="1">
    <citation type="journal article" date="2019" name="Sci. Rep.">
        <title>Draft genome of Tanacetum cinerariifolium, the natural source of mosquito coil.</title>
        <authorList>
            <person name="Yamashiro T."/>
            <person name="Shiraishi A."/>
            <person name="Satake H."/>
            <person name="Nakayama K."/>
        </authorList>
    </citation>
    <scope>NUCLEOTIDE SEQUENCE</scope>
</reference>
<feature type="compositionally biased region" description="Polar residues" evidence="1">
    <location>
        <begin position="62"/>
        <end position="72"/>
    </location>
</feature>
<organism evidence="2">
    <name type="scientific">Tanacetum cinerariifolium</name>
    <name type="common">Dalmatian daisy</name>
    <name type="synonym">Chrysanthemum cinerariifolium</name>
    <dbReference type="NCBI Taxonomy" id="118510"/>
    <lineage>
        <taxon>Eukaryota</taxon>
        <taxon>Viridiplantae</taxon>
        <taxon>Streptophyta</taxon>
        <taxon>Embryophyta</taxon>
        <taxon>Tracheophyta</taxon>
        <taxon>Spermatophyta</taxon>
        <taxon>Magnoliopsida</taxon>
        <taxon>eudicotyledons</taxon>
        <taxon>Gunneridae</taxon>
        <taxon>Pentapetalae</taxon>
        <taxon>asterids</taxon>
        <taxon>campanulids</taxon>
        <taxon>Asterales</taxon>
        <taxon>Asteraceae</taxon>
        <taxon>Asteroideae</taxon>
        <taxon>Anthemideae</taxon>
        <taxon>Anthemidinae</taxon>
        <taxon>Tanacetum</taxon>
    </lineage>
</organism>
<comment type="caution">
    <text evidence="2">The sequence shown here is derived from an EMBL/GenBank/DDBJ whole genome shotgun (WGS) entry which is preliminary data.</text>
</comment>
<gene>
    <name evidence="2" type="ORF">Tci_485099</name>
</gene>
<name>A0A699I3H7_TANCI</name>
<evidence type="ECO:0000256" key="1">
    <source>
        <dbReference type="SAM" id="MobiDB-lite"/>
    </source>
</evidence>
<proteinExistence type="predicted"/>
<protein>
    <submittedName>
        <fullName evidence="2">Uncharacterized protein</fullName>
    </submittedName>
</protein>
<feature type="region of interest" description="Disordered" evidence="1">
    <location>
        <begin position="53"/>
        <end position="102"/>
    </location>
</feature>
<feature type="compositionally biased region" description="Basic and acidic residues" evidence="1">
    <location>
        <begin position="9"/>
        <end position="20"/>
    </location>
</feature>